<dbReference type="Proteomes" id="UP000608513">
    <property type="component" value="Unassembled WGS sequence"/>
</dbReference>
<reference evidence="2" key="1">
    <citation type="submission" date="2020-08" db="EMBL/GenBank/DDBJ databases">
        <title>Ramlibacter sp. USB13 16S ribosomal RNA gene genome sequencing and assembly.</title>
        <authorList>
            <person name="Kang M."/>
        </authorList>
    </citation>
    <scope>NUCLEOTIDE SEQUENCE</scope>
    <source>
        <strain evidence="2">USB13</strain>
    </source>
</reference>
<sequence length="50" mass="5516">MHVRRELLERELKKLGFRKAGQASHDNPVGQQQQQPQGGTDHPTAASPKG</sequence>
<evidence type="ECO:0000313" key="2">
    <source>
        <dbReference type="EMBL" id="MBC5782380.1"/>
    </source>
</evidence>
<evidence type="ECO:0000256" key="1">
    <source>
        <dbReference type="SAM" id="MobiDB-lite"/>
    </source>
</evidence>
<evidence type="ECO:0000313" key="3">
    <source>
        <dbReference type="Proteomes" id="UP000608513"/>
    </source>
</evidence>
<organism evidence="2 3">
    <name type="scientific">Ramlibacter cellulosilyticus</name>
    <dbReference type="NCBI Taxonomy" id="2764187"/>
    <lineage>
        <taxon>Bacteria</taxon>
        <taxon>Pseudomonadati</taxon>
        <taxon>Pseudomonadota</taxon>
        <taxon>Betaproteobacteria</taxon>
        <taxon>Burkholderiales</taxon>
        <taxon>Comamonadaceae</taxon>
        <taxon>Ramlibacter</taxon>
    </lineage>
</organism>
<dbReference type="AlphaFoldDB" id="A0A923SA36"/>
<comment type="caution">
    <text evidence="2">The sequence shown here is derived from an EMBL/GenBank/DDBJ whole genome shotgun (WGS) entry which is preliminary data.</text>
</comment>
<dbReference type="EMBL" id="JACORT010000001">
    <property type="protein sequence ID" value="MBC5782380.1"/>
    <property type="molecule type" value="Genomic_DNA"/>
</dbReference>
<proteinExistence type="predicted"/>
<accession>A0A923SA36</accession>
<feature type="region of interest" description="Disordered" evidence="1">
    <location>
        <begin position="15"/>
        <end position="50"/>
    </location>
</feature>
<protein>
    <submittedName>
        <fullName evidence="2">Uncharacterized protein</fullName>
    </submittedName>
</protein>
<dbReference type="RefSeq" id="WP_187075080.1">
    <property type="nucleotide sequence ID" value="NZ_JACORT010000001.1"/>
</dbReference>
<gene>
    <name evidence="2" type="ORF">H8N03_05460</name>
</gene>
<keyword evidence="3" id="KW-1185">Reference proteome</keyword>
<name>A0A923SA36_9BURK</name>
<feature type="compositionally biased region" description="Low complexity" evidence="1">
    <location>
        <begin position="30"/>
        <end position="39"/>
    </location>
</feature>